<dbReference type="AlphaFoldDB" id="A0A251TVK7"/>
<sequence length="167" mass="18743">MKTPLFCDCCCCCCCEVLRLRFCVVVWKHASLNKLIAVFYLYLRKLTCFLFLKTGVTFFLCVLAITMLGTAVNAPTVMLANFLATPIALSLIIVFLWFGEFITGEAHFTLTADALKKVLTGKASNEILLSIVHTVAKLEDLITGAISRYIDVYLLKQFNRTKPNRKS</sequence>
<feature type="transmembrane region" description="Helical" evidence="1">
    <location>
        <begin position="78"/>
        <end position="98"/>
    </location>
</feature>
<keyword evidence="1" id="KW-0812">Transmembrane</keyword>
<accession>A0A251TVK7</accession>
<feature type="transmembrane region" description="Helical" evidence="1">
    <location>
        <begin position="50"/>
        <end position="72"/>
    </location>
</feature>
<evidence type="ECO:0000313" key="4">
    <source>
        <dbReference type="Proteomes" id="UP000215914"/>
    </source>
</evidence>
<dbReference type="PANTHER" id="PTHR35102">
    <property type="entry name" value="E3 UBIQUITIN-PROTEIN LIGASE"/>
    <property type="match status" value="1"/>
</dbReference>
<evidence type="ECO:0000313" key="3">
    <source>
        <dbReference type="EMBL" id="OTG14001.1"/>
    </source>
</evidence>
<dbReference type="Proteomes" id="UP000215914">
    <property type="component" value="Chromosome 9"/>
</dbReference>
<evidence type="ECO:0000256" key="1">
    <source>
        <dbReference type="SAM" id="Phobius"/>
    </source>
</evidence>
<dbReference type="InParanoid" id="A0A251TVK7"/>
<keyword evidence="1" id="KW-1133">Transmembrane helix</keyword>
<dbReference type="EMBL" id="MNCJ02000324">
    <property type="protein sequence ID" value="KAF5789444.1"/>
    <property type="molecule type" value="Genomic_DNA"/>
</dbReference>
<dbReference type="Gramene" id="mRNA:HanXRQr2_Chr09g0371301">
    <property type="protein sequence ID" value="mRNA:HanXRQr2_Chr09g0371301"/>
    <property type="gene ID" value="HanXRQr2_Chr09g0371301"/>
</dbReference>
<reference evidence="2 4" key="1">
    <citation type="journal article" date="2017" name="Nature">
        <title>The sunflower genome provides insights into oil metabolism, flowering and Asterid evolution.</title>
        <authorList>
            <person name="Badouin H."/>
            <person name="Gouzy J."/>
            <person name="Grassa C.J."/>
            <person name="Murat F."/>
            <person name="Staton S.E."/>
            <person name="Cottret L."/>
            <person name="Lelandais-Briere C."/>
            <person name="Owens G.L."/>
            <person name="Carrere S."/>
            <person name="Mayjonade B."/>
            <person name="Legrand L."/>
            <person name="Gill N."/>
            <person name="Kane N.C."/>
            <person name="Bowers J.E."/>
            <person name="Hubner S."/>
            <person name="Bellec A."/>
            <person name="Berard A."/>
            <person name="Berges H."/>
            <person name="Blanchet N."/>
            <person name="Boniface M.C."/>
            <person name="Brunel D."/>
            <person name="Catrice O."/>
            <person name="Chaidir N."/>
            <person name="Claudel C."/>
            <person name="Donnadieu C."/>
            <person name="Faraut T."/>
            <person name="Fievet G."/>
            <person name="Helmstetter N."/>
            <person name="King M."/>
            <person name="Knapp S.J."/>
            <person name="Lai Z."/>
            <person name="Le Paslier M.C."/>
            <person name="Lippi Y."/>
            <person name="Lorenzon L."/>
            <person name="Mandel J.R."/>
            <person name="Marage G."/>
            <person name="Marchand G."/>
            <person name="Marquand E."/>
            <person name="Bret-Mestries E."/>
            <person name="Morien E."/>
            <person name="Nambeesan S."/>
            <person name="Nguyen T."/>
            <person name="Pegot-Espagnet P."/>
            <person name="Pouilly N."/>
            <person name="Raftis F."/>
            <person name="Sallet E."/>
            <person name="Schiex T."/>
            <person name="Thomas J."/>
            <person name="Vandecasteele C."/>
            <person name="Vares D."/>
            <person name="Vear F."/>
            <person name="Vautrin S."/>
            <person name="Crespi M."/>
            <person name="Mangin B."/>
            <person name="Burke J.M."/>
            <person name="Salse J."/>
            <person name="Munos S."/>
            <person name="Vincourt P."/>
            <person name="Rieseberg L.H."/>
            <person name="Langlade N.B."/>
        </authorList>
    </citation>
    <scope>NUCLEOTIDE SEQUENCE [LARGE SCALE GENOMIC DNA]</scope>
    <source>
        <strain evidence="4">cv. SF193</strain>
        <tissue evidence="2">Leaves</tissue>
    </source>
</reference>
<dbReference type="PANTHER" id="PTHR35102:SF6">
    <property type="entry name" value="DUF2062 DOMAIN-CONTAINING PROTEIN"/>
    <property type="match status" value="1"/>
</dbReference>
<keyword evidence="1" id="KW-0472">Membrane</keyword>
<evidence type="ECO:0000313" key="2">
    <source>
        <dbReference type="EMBL" id="KAF5789444.1"/>
    </source>
</evidence>
<protein>
    <submittedName>
        <fullName evidence="3">Uncharacterized protein</fullName>
    </submittedName>
</protein>
<organism evidence="3 4">
    <name type="scientific">Helianthus annuus</name>
    <name type="common">Common sunflower</name>
    <dbReference type="NCBI Taxonomy" id="4232"/>
    <lineage>
        <taxon>Eukaryota</taxon>
        <taxon>Viridiplantae</taxon>
        <taxon>Streptophyta</taxon>
        <taxon>Embryophyta</taxon>
        <taxon>Tracheophyta</taxon>
        <taxon>Spermatophyta</taxon>
        <taxon>Magnoliopsida</taxon>
        <taxon>eudicotyledons</taxon>
        <taxon>Gunneridae</taxon>
        <taxon>Pentapetalae</taxon>
        <taxon>asterids</taxon>
        <taxon>campanulids</taxon>
        <taxon>Asterales</taxon>
        <taxon>Asteraceae</taxon>
        <taxon>Asteroideae</taxon>
        <taxon>Heliantheae alliance</taxon>
        <taxon>Heliantheae</taxon>
        <taxon>Helianthus</taxon>
    </lineage>
</organism>
<keyword evidence="4" id="KW-1185">Reference proteome</keyword>
<dbReference type="EMBL" id="CM007898">
    <property type="protein sequence ID" value="OTG14001.1"/>
    <property type="molecule type" value="Genomic_DNA"/>
</dbReference>
<reference evidence="3" key="2">
    <citation type="submission" date="2017-02" db="EMBL/GenBank/DDBJ databases">
        <title>Sunflower complete genome.</title>
        <authorList>
            <person name="Langlade N."/>
            <person name="Munos S."/>
        </authorList>
    </citation>
    <scope>NUCLEOTIDE SEQUENCE [LARGE SCALE GENOMIC DNA]</scope>
    <source>
        <tissue evidence="3">Leaves</tissue>
    </source>
</reference>
<proteinExistence type="predicted"/>
<reference evidence="2" key="3">
    <citation type="submission" date="2020-06" db="EMBL/GenBank/DDBJ databases">
        <title>Helianthus annuus Genome sequencing and assembly Release 2.</title>
        <authorList>
            <person name="Gouzy J."/>
            <person name="Langlade N."/>
            <person name="Munos S."/>
        </authorList>
    </citation>
    <scope>NUCLEOTIDE SEQUENCE</scope>
    <source>
        <tissue evidence="2">Leaves</tissue>
    </source>
</reference>
<gene>
    <name evidence="3" type="ORF">HannXRQ_Chr09g0244511</name>
    <name evidence="2" type="ORF">HanXRQr2_Chr09g0371301</name>
</gene>
<name>A0A251TVK7_HELAN</name>